<evidence type="ECO:0000256" key="6">
    <source>
        <dbReference type="ARBA" id="ARBA00022989"/>
    </source>
</evidence>
<evidence type="ECO:0000256" key="3">
    <source>
        <dbReference type="ARBA" id="ARBA00022723"/>
    </source>
</evidence>
<dbReference type="GO" id="GO:0006511">
    <property type="term" value="P:ubiquitin-dependent protein catabolic process"/>
    <property type="evidence" value="ECO:0007669"/>
    <property type="project" value="TreeGrafter"/>
</dbReference>
<dbReference type="GO" id="GO:0061630">
    <property type="term" value="F:ubiquitin protein ligase activity"/>
    <property type="evidence" value="ECO:0007669"/>
    <property type="project" value="TreeGrafter"/>
</dbReference>
<dbReference type="GO" id="GO:0005783">
    <property type="term" value="C:endoplasmic reticulum"/>
    <property type="evidence" value="ECO:0007669"/>
    <property type="project" value="TreeGrafter"/>
</dbReference>
<organism evidence="13 14">
    <name type="scientific">Pocillopora damicornis</name>
    <name type="common">Cauliflower coral</name>
    <name type="synonym">Millepora damicornis</name>
    <dbReference type="NCBI Taxonomy" id="46731"/>
    <lineage>
        <taxon>Eukaryota</taxon>
        <taxon>Metazoa</taxon>
        <taxon>Cnidaria</taxon>
        <taxon>Anthozoa</taxon>
        <taxon>Hexacorallia</taxon>
        <taxon>Scleractinia</taxon>
        <taxon>Astrocoeniina</taxon>
        <taxon>Pocilloporidae</taxon>
        <taxon>Pocillopora</taxon>
    </lineage>
</organism>
<dbReference type="Gene3D" id="3.90.79.10">
    <property type="entry name" value="Nucleoside Triphosphate Pyrophosphohydrolase"/>
    <property type="match status" value="1"/>
</dbReference>
<keyword evidence="5" id="KW-0862">Zinc</keyword>
<dbReference type="Pfam" id="PF02845">
    <property type="entry name" value="CUE"/>
    <property type="match status" value="1"/>
</dbReference>
<dbReference type="GO" id="GO:0010945">
    <property type="term" value="F:coenzyme A diphosphatase activity"/>
    <property type="evidence" value="ECO:0007669"/>
    <property type="project" value="InterPro"/>
</dbReference>
<dbReference type="GO" id="GO:0000151">
    <property type="term" value="C:ubiquitin ligase complex"/>
    <property type="evidence" value="ECO:0007669"/>
    <property type="project" value="TreeGrafter"/>
</dbReference>
<gene>
    <name evidence="13" type="ORF">pdam_00009110</name>
</gene>
<dbReference type="CDD" id="cd16455">
    <property type="entry name" value="RING-H2_AMFR"/>
    <property type="match status" value="1"/>
</dbReference>
<dbReference type="InterPro" id="IPR000086">
    <property type="entry name" value="NUDIX_hydrolase_dom"/>
</dbReference>
<dbReference type="SUPFAM" id="SSF57850">
    <property type="entry name" value="RING/U-box"/>
    <property type="match status" value="1"/>
</dbReference>
<dbReference type="GO" id="GO:0016020">
    <property type="term" value="C:membrane"/>
    <property type="evidence" value="ECO:0007669"/>
    <property type="project" value="UniProtKB-SubCell"/>
</dbReference>
<comment type="subcellular location">
    <subcellularLocation>
        <location evidence="1">Membrane</location>
        <topology evidence="1">Multi-pass membrane protein</topology>
    </subcellularLocation>
</comment>
<dbReference type="SMART" id="SM00184">
    <property type="entry name" value="RING"/>
    <property type="match status" value="1"/>
</dbReference>
<evidence type="ECO:0008006" key="15">
    <source>
        <dbReference type="Google" id="ProtNLM"/>
    </source>
</evidence>
<evidence type="ECO:0000259" key="10">
    <source>
        <dbReference type="PROSITE" id="PS50089"/>
    </source>
</evidence>
<feature type="domain" description="RING-type" evidence="10">
    <location>
        <begin position="419"/>
        <end position="453"/>
    </location>
</feature>
<feature type="region of interest" description="Disordered" evidence="9">
    <location>
        <begin position="589"/>
        <end position="669"/>
    </location>
</feature>
<dbReference type="CDD" id="cd14421">
    <property type="entry name" value="CUE_AMFR"/>
    <property type="match status" value="1"/>
</dbReference>
<dbReference type="AlphaFoldDB" id="A0A3M6U836"/>
<keyword evidence="7" id="KW-0472">Membrane</keyword>
<feature type="domain" description="Nudix hydrolase" evidence="12">
    <location>
        <begin position="46"/>
        <end position="182"/>
    </location>
</feature>
<protein>
    <recommendedName>
        <fullName evidence="15">RING-type domain-containing protein</fullName>
    </recommendedName>
</protein>
<sequence>MDGALDGNMKTPSNQSHLLDLCHSRVKKYAEKRHVIAHEVQTNPEFLTAGVLVPIFIREGSLYTLLTLRSEHLPTHKGEVAFPGGKKEDDDEDIVATALREAHEEVGLSPEIVQVVAVLSPLTSRARARPMYVYPVIGLVKSQFDLVINNSEVQTTFEVPLEFFLSKETHKRDKMNFKGKTFEFHFFSYDTGVGEGESQKENSTFHIWGLTASICLRVAMVALSKLPEFDLEEHYTELMQYITEINGNDDDDELKPLSRMVVFGDLRASELQQIQDRFWNFIFYKFIFIFGVLNVQKFNEVMWWTAWFTLLGFFHLFTQLCKDRFEYNEYVGLQDGIHTFTFMLAECMLLLIKIVHGLIRYGIHLWDIGHTSMWEGRSTWSYNTDMMMELALYIVDFAHHLHMFPLATEEELIKNNDDCAICWDSMVAARKLPCGHLFHKSWLENDTSCPTCRQSLASDLQPEQEEQRQSRGVAAFMMGRGLRRNHFFHFDGSQIASWFPSFSVEVMHTGVENAAEGQLPESRIEAMAHQVQAMFPNMPFNIIMEDLRHTHSLEVTTDNILEGNIAVPSVWTPPEEQSEDSELLQIAHPDSLTPSNTPEETESSTSETEQDSTEASNNAEVMREQALEEAASLEQRPKRDESPPPNETPPGERYRSVSPSLMEFSTQSSVRQSLLLKRKEMMLQQARRRFMDKEVSNQSESSQ</sequence>
<dbReference type="GO" id="GO:0043130">
    <property type="term" value="F:ubiquitin binding"/>
    <property type="evidence" value="ECO:0007669"/>
    <property type="project" value="InterPro"/>
</dbReference>
<dbReference type="SMART" id="SM00546">
    <property type="entry name" value="CUE"/>
    <property type="match status" value="1"/>
</dbReference>
<evidence type="ECO:0000256" key="9">
    <source>
        <dbReference type="SAM" id="MobiDB-lite"/>
    </source>
</evidence>
<dbReference type="InterPro" id="IPR001841">
    <property type="entry name" value="Znf_RING"/>
</dbReference>
<dbReference type="GO" id="GO:0070936">
    <property type="term" value="P:protein K48-linked ubiquitination"/>
    <property type="evidence" value="ECO:0007669"/>
    <property type="project" value="TreeGrafter"/>
</dbReference>
<keyword evidence="6" id="KW-1133">Transmembrane helix</keyword>
<dbReference type="InterPro" id="IPR045121">
    <property type="entry name" value="CoAse"/>
</dbReference>
<dbReference type="Pfam" id="PF00293">
    <property type="entry name" value="NUDIX"/>
    <property type="match status" value="1"/>
</dbReference>
<keyword evidence="14" id="KW-1185">Reference proteome</keyword>
<dbReference type="Proteomes" id="UP000275408">
    <property type="component" value="Unassembled WGS sequence"/>
</dbReference>
<dbReference type="GO" id="GO:0005829">
    <property type="term" value="C:cytosol"/>
    <property type="evidence" value="ECO:0007669"/>
    <property type="project" value="TreeGrafter"/>
</dbReference>
<dbReference type="SUPFAM" id="SSF55811">
    <property type="entry name" value="Nudix"/>
    <property type="match status" value="1"/>
</dbReference>
<dbReference type="GO" id="GO:0030968">
    <property type="term" value="P:endoplasmic reticulum unfolded protein response"/>
    <property type="evidence" value="ECO:0007669"/>
    <property type="project" value="TreeGrafter"/>
</dbReference>
<feature type="compositionally biased region" description="Low complexity" evidence="9">
    <location>
        <begin position="591"/>
        <end position="607"/>
    </location>
</feature>
<keyword evidence="2" id="KW-0812">Transmembrane</keyword>
<proteinExistence type="predicted"/>
<dbReference type="InterPro" id="IPR015797">
    <property type="entry name" value="NUDIX_hydrolase-like_dom_sf"/>
</dbReference>
<evidence type="ECO:0000256" key="4">
    <source>
        <dbReference type="ARBA" id="ARBA00022771"/>
    </source>
</evidence>
<evidence type="ECO:0000256" key="8">
    <source>
        <dbReference type="PROSITE-ProRule" id="PRU00175"/>
    </source>
</evidence>
<dbReference type="OrthoDB" id="206213at2759"/>
<dbReference type="PANTHER" id="PTHR15067:SF5">
    <property type="entry name" value="E3 UBIQUITIN-PROTEIN LIGASE AMFR"/>
    <property type="match status" value="1"/>
</dbReference>
<evidence type="ECO:0000256" key="1">
    <source>
        <dbReference type="ARBA" id="ARBA00004141"/>
    </source>
</evidence>
<reference evidence="13 14" key="1">
    <citation type="journal article" date="2018" name="Sci. Rep.">
        <title>Comparative analysis of the Pocillopora damicornis genome highlights role of immune system in coral evolution.</title>
        <authorList>
            <person name="Cunning R."/>
            <person name="Bay R.A."/>
            <person name="Gillette P."/>
            <person name="Baker A.C."/>
            <person name="Traylor-Knowles N."/>
        </authorList>
    </citation>
    <scope>NUCLEOTIDE SEQUENCE [LARGE SCALE GENOMIC DNA]</scope>
    <source>
        <strain evidence="13">RSMAS</strain>
        <tissue evidence="13">Whole animal</tissue>
    </source>
</reference>
<dbReference type="PANTHER" id="PTHR15067">
    <property type="entry name" value="E3 UBIQUITIN-PROTEIN LIGASE RNF8"/>
    <property type="match status" value="1"/>
</dbReference>
<dbReference type="InterPro" id="IPR003892">
    <property type="entry name" value="CUE"/>
</dbReference>
<dbReference type="EMBL" id="RCHS01002051">
    <property type="protein sequence ID" value="RMX49781.1"/>
    <property type="molecule type" value="Genomic_DNA"/>
</dbReference>
<evidence type="ECO:0000256" key="7">
    <source>
        <dbReference type="ARBA" id="ARBA00023136"/>
    </source>
</evidence>
<dbReference type="CDD" id="cd03426">
    <property type="entry name" value="NUDIX_CoAse_Nudt7"/>
    <property type="match status" value="1"/>
</dbReference>
<dbReference type="InterPro" id="IPR013083">
    <property type="entry name" value="Znf_RING/FYVE/PHD"/>
</dbReference>
<evidence type="ECO:0000313" key="14">
    <source>
        <dbReference type="Proteomes" id="UP000275408"/>
    </source>
</evidence>
<feature type="domain" description="CUE" evidence="11">
    <location>
        <begin position="523"/>
        <end position="565"/>
    </location>
</feature>
<dbReference type="PROSITE" id="PS50089">
    <property type="entry name" value="ZF_RING_2"/>
    <property type="match status" value="1"/>
</dbReference>
<accession>A0A3M6U836</accession>
<dbReference type="GO" id="GO:0008270">
    <property type="term" value="F:zinc ion binding"/>
    <property type="evidence" value="ECO:0007669"/>
    <property type="project" value="UniProtKB-KW"/>
</dbReference>
<dbReference type="PROSITE" id="PS51140">
    <property type="entry name" value="CUE"/>
    <property type="match status" value="1"/>
</dbReference>
<evidence type="ECO:0000259" key="12">
    <source>
        <dbReference type="PROSITE" id="PS51462"/>
    </source>
</evidence>
<dbReference type="Gene3D" id="1.10.8.10">
    <property type="entry name" value="DNA helicase RuvA subunit, C-terminal domain"/>
    <property type="match status" value="1"/>
</dbReference>
<keyword evidence="4 8" id="KW-0863">Zinc-finger</keyword>
<dbReference type="Pfam" id="PF13639">
    <property type="entry name" value="zf-RING_2"/>
    <property type="match status" value="1"/>
</dbReference>
<dbReference type="PROSITE" id="PS51462">
    <property type="entry name" value="NUDIX"/>
    <property type="match status" value="1"/>
</dbReference>
<evidence type="ECO:0000256" key="5">
    <source>
        <dbReference type="ARBA" id="ARBA00022833"/>
    </source>
</evidence>
<comment type="caution">
    <text evidence="13">The sequence shown here is derived from an EMBL/GenBank/DDBJ whole genome shotgun (WGS) entry which is preliminary data.</text>
</comment>
<keyword evidence="3" id="KW-0479">Metal-binding</keyword>
<dbReference type="Gene3D" id="3.30.40.10">
    <property type="entry name" value="Zinc/RING finger domain, C3HC4 (zinc finger)"/>
    <property type="match status" value="1"/>
</dbReference>
<dbReference type="STRING" id="46731.A0A3M6U836"/>
<feature type="compositionally biased region" description="Polar residues" evidence="9">
    <location>
        <begin position="657"/>
        <end position="669"/>
    </location>
</feature>
<evidence type="ECO:0000256" key="2">
    <source>
        <dbReference type="ARBA" id="ARBA00022692"/>
    </source>
</evidence>
<evidence type="ECO:0000259" key="11">
    <source>
        <dbReference type="PROSITE" id="PS51140"/>
    </source>
</evidence>
<name>A0A3M6U836_POCDA</name>
<evidence type="ECO:0000313" key="13">
    <source>
        <dbReference type="EMBL" id="RMX49781.1"/>
    </source>
</evidence>